<evidence type="ECO:0000313" key="2">
    <source>
        <dbReference type="EMBL" id="KAK5894753.1"/>
    </source>
</evidence>
<keyword evidence="3" id="KW-1185">Reference proteome</keyword>
<name>A0AAN8C2E3_9TELE</name>
<organism evidence="2 3">
    <name type="scientific">Champsocephalus esox</name>
    <name type="common">pike icefish</name>
    <dbReference type="NCBI Taxonomy" id="159716"/>
    <lineage>
        <taxon>Eukaryota</taxon>
        <taxon>Metazoa</taxon>
        <taxon>Chordata</taxon>
        <taxon>Craniata</taxon>
        <taxon>Vertebrata</taxon>
        <taxon>Euteleostomi</taxon>
        <taxon>Actinopterygii</taxon>
        <taxon>Neopterygii</taxon>
        <taxon>Teleostei</taxon>
        <taxon>Neoteleostei</taxon>
        <taxon>Acanthomorphata</taxon>
        <taxon>Eupercaria</taxon>
        <taxon>Perciformes</taxon>
        <taxon>Notothenioidei</taxon>
        <taxon>Channichthyidae</taxon>
        <taxon>Champsocephalus</taxon>
    </lineage>
</organism>
<dbReference type="PANTHER" id="PTHR37162:SF11">
    <property type="match status" value="1"/>
</dbReference>
<evidence type="ECO:0000313" key="3">
    <source>
        <dbReference type="Proteomes" id="UP001335648"/>
    </source>
</evidence>
<accession>A0AAN8C2E3</accession>
<dbReference type="PANTHER" id="PTHR37162">
    <property type="entry name" value="HAT FAMILY DIMERISATION DOMAINCONTAINING PROTEIN-RELATED"/>
    <property type="match status" value="1"/>
</dbReference>
<proteinExistence type="predicted"/>
<reference evidence="2 3" key="1">
    <citation type="journal article" date="2023" name="Mol. Biol. Evol.">
        <title>Genomics of Secondarily Temperate Adaptation in the Only Non-Antarctic Icefish.</title>
        <authorList>
            <person name="Rivera-Colon A.G."/>
            <person name="Rayamajhi N."/>
            <person name="Minhas B.F."/>
            <person name="Madrigal G."/>
            <person name="Bilyk K.T."/>
            <person name="Yoon V."/>
            <person name="Hune M."/>
            <person name="Gregory S."/>
            <person name="Cheng C.H.C."/>
            <person name="Catchen J.M."/>
        </authorList>
    </citation>
    <scope>NUCLEOTIDE SEQUENCE [LARGE SCALE GENOMIC DNA]</scope>
    <source>
        <strain evidence="2">JC2023a</strain>
    </source>
</reference>
<feature type="coiled-coil region" evidence="1">
    <location>
        <begin position="482"/>
        <end position="556"/>
    </location>
</feature>
<sequence length="561" mass="64468">MGHHTAAQIYEKVETVCLDIGFQNLIQLSMDGPNVNWKLFSIAQQNIEGQTGKKMLNVGSCGLHILHNSFRAGCAATNWELGNALSALKWLFKDVPARREDYTEVTGTSSFPLDFCHHRWLENVEVAECALQMLPSLKIYIDAAKMKTVTEPSTKSFKTAQMIVEDDLFEAKLNFFLMVAREVTPFLKLYQTDKPMLPFMTQDLSNILRSLLEKFIKPSVMNNTTTTVKLLQVDLTDPVNHMDVTKLRVGFVMERGLVEHMKKNSGAERLRLEFRHNCKLFLLKMVSKLFEKAPLKYPLVRNLSVLDPRALLKSKEVSTRKLTTVLRLLVETGRIEDKCCDEIIREFGHFYDHSLMSASDSFREFNPQSGRLDEFYQEHLSNKAECRHLWEVVKLVLVLSHGQASVESGFSVNKEVMVENLKEHSLIAQRVINDHVHSVGGLLNIAYTKELLLSAASARQKYHMYLDDQRRLRQDEKKTQKRKGMMEEITQIKAKKKRMEEDIRVLMKSADHNAEKAESQGQLSFISKSNGLRRAAKEKERHLQTLERELTDKLKELKDTP</sequence>
<protein>
    <submittedName>
        <fullName evidence="2">Uncharacterized protein</fullName>
    </submittedName>
</protein>
<dbReference type="EMBL" id="JAULUE010002054">
    <property type="protein sequence ID" value="KAK5894753.1"/>
    <property type="molecule type" value="Genomic_DNA"/>
</dbReference>
<gene>
    <name evidence="2" type="ORF">CesoFtcFv8_011415</name>
</gene>
<evidence type="ECO:0000256" key="1">
    <source>
        <dbReference type="SAM" id="Coils"/>
    </source>
</evidence>
<comment type="caution">
    <text evidence="2">The sequence shown here is derived from an EMBL/GenBank/DDBJ whole genome shotgun (WGS) entry which is preliminary data.</text>
</comment>
<dbReference type="AlphaFoldDB" id="A0AAN8C2E3"/>
<dbReference type="Proteomes" id="UP001335648">
    <property type="component" value="Unassembled WGS sequence"/>
</dbReference>
<keyword evidence="1" id="KW-0175">Coiled coil</keyword>